<accession>A0A0R1U8R2</accession>
<gene>
    <name evidence="1" type="ORF">FC32_GL001705</name>
</gene>
<dbReference type="EMBL" id="AZFT01000004">
    <property type="protein sequence ID" value="KRL87282.1"/>
    <property type="molecule type" value="Genomic_DNA"/>
</dbReference>
<dbReference type="SUPFAM" id="SSF46955">
    <property type="entry name" value="Putative DNA-binding domain"/>
    <property type="match status" value="1"/>
</dbReference>
<dbReference type="InterPro" id="IPR009061">
    <property type="entry name" value="DNA-bd_dom_put_sf"/>
</dbReference>
<dbReference type="AlphaFoldDB" id="A0A0R1U8R2"/>
<dbReference type="eggNOG" id="COG0789">
    <property type="taxonomic scope" value="Bacteria"/>
</dbReference>
<comment type="caution">
    <text evidence="1">The sequence shown here is derived from an EMBL/GenBank/DDBJ whole genome shotgun (WGS) entry which is preliminary data.</text>
</comment>
<evidence type="ECO:0000313" key="2">
    <source>
        <dbReference type="Proteomes" id="UP000051324"/>
    </source>
</evidence>
<keyword evidence="2" id="KW-1185">Reference proteome</keyword>
<sequence>MPVGRDQQGIRNFSHQDLEWLKYAKLLNEMEVSLDFQIEYVKLVKLGKKAKPARKDLLNEQLAKLTASYHCLVERIVEIGYNDRKTTICMTRGK</sequence>
<dbReference type="STRING" id="1423724.FC32_GL001705"/>
<reference evidence="1 2" key="1">
    <citation type="journal article" date="2015" name="Genome Announc.">
        <title>Expanding the biotechnology potential of lactobacilli through comparative genomics of 213 strains and associated genera.</title>
        <authorList>
            <person name="Sun Z."/>
            <person name="Harris H.M."/>
            <person name="McCann A."/>
            <person name="Guo C."/>
            <person name="Argimon S."/>
            <person name="Zhang W."/>
            <person name="Yang X."/>
            <person name="Jeffery I.B."/>
            <person name="Cooney J.C."/>
            <person name="Kagawa T.F."/>
            <person name="Liu W."/>
            <person name="Song Y."/>
            <person name="Salvetti E."/>
            <person name="Wrobel A."/>
            <person name="Rasinkangas P."/>
            <person name="Parkhill J."/>
            <person name="Rea M.C."/>
            <person name="O'Sullivan O."/>
            <person name="Ritari J."/>
            <person name="Douillard F.P."/>
            <person name="Paul Ross R."/>
            <person name="Yang R."/>
            <person name="Briner A.E."/>
            <person name="Felis G.E."/>
            <person name="de Vos W.M."/>
            <person name="Barrangou R."/>
            <person name="Klaenhammer T.R."/>
            <person name="Caufield P.W."/>
            <person name="Cui Y."/>
            <person name="Zhang H."/>
            <person name="O'Toole P.W."/>
        </authorList>
    </citation>
    <scope>NUCLEOTIDE SEQUENCE [LARGE SCALE GENOMIC DNA]</scope>
    <source>
        <strain evidence="1 2">DSM 16634</strain>
    </source>
</reference>
<name>A0A0R1U8R2_9LACO</name>
<dbReference type="Proteomes" id="UP000051324">
    <property type="component" value="Unassembled WGS sequence"/>
</dbReference>
<organism evidence="1 2">
    <name type="scientific">Ligilactobacillus apodemi DSM 16634 = JCM 16172</name>
    <dbReference type="NCBI Taxonomy" id="1423724"/>
    <lineage>
        <taxon>Bacteria</taxon>
        <taxon>Bacillati</taxon>
        <taxon>Bacillota</taxon>
        <taxon>Bacilli</taxon>
        <taxon>Lactobacillales</taxon>
        <taxon>Lactobacillaceae</taxon>
        <taxon>Ligilactobacillus</taxon>
    </lineage>
</organism>
<proteinExistence type="predicted"/>
<evidence type="ECO:0000313" key="1">
    <source>
        <dbReference type="EMBL" id="KRL87282.1"/>
    </source>
</evidence>
<evidence type="ECO:0008006" key="3">
    <source>
        <dbReference type="Google" id="ProtNLM"/>
    </source>
</evidence>
<dbReference type="Gene3D" id="1.10.1660.10">
    <property type="match status" value="1"/>
</dbReference>
<protein>
    <recommendedName>
        <fullName evidence="3">HTH merR-type domain-containing protein</fullName>
    </recommendedName>
</protein>
<dbReference type="RefSeq" id="WP_025087024.1">
    <property type="nucleotide sequence ID" value="NZ_AZFT01000004.1"/>
</dbReference>
<dbReference type="PATRIC" id="fig|1423724.4.peg.1778"/>